<dbReference type="InterPro" id="IPR039104">
    <property type="entry name" value="6PGL"/>
</dbReference>
<evidence type="ECO:0000256" key="7">
    <source>
        <dbReference type="RuleBase" id="RU365095"/>
    </source>
</evidence>
<dbReference type="Gene3D" id="3.40.50.1360">
    <property type="match status" value="1"/>
</dbReference>
<evidence type="ECO:0000256" key="4">
    <source>
        <dbReference type="ARBA" id="ARBA00010662"/>
    </source>
</evidence>
<sequence>MAEFKVFPDPASLAREVAARAIREIDESAGENGAATWVLAGGSTPAAAYRIIAEHAADVAWDRVSVIMGDERCVPLDHPDSNWRQAVDLLLSKVPIPESGRTPPPVHLPPAEAAAEYANVLGALPGQTEFGPRLDHVWLGMGEDGHCLSLFPGHPELDVTEPSVIPVLDSPKPPPARITLTLGALRATRNCLIIAAGAGKAAAVAAARSGDLDLPVALAAHTIEEAGGTVTWLLDEAAAGN</sequence>
<accession>A0A7K1L0M5</accession>
<gene>
    <name evidence="7 9" type="primary">pgl</name>
    <name evidence="9" type="ORF">GNZ18_15405</name>
</gene>
<evidence type="ECO:0000256" key="2">
    <source>
        <dbReference type="ARBA" id="ARBA00002681"/>
    </source>
</evidence>
<evidence type="ECO:0000313" key="9">
    <source>
        <dbReference type="EMBL" id="MUN37984.1"/>
    </source>
</evidence>
<evidence type="ECO:0000256" key="6">
    <source>
        <dbReference type="ARBA" id="ARBA00020337"/>
    </source>
</evidence>
<dbReference type="InterPro" id="IPR005900">
    <property type="entry name" value="6-phosphogluconolactonase_DevB"/>
</dbReference>
<dbReference type="EC" id="3.1.1.31" evidence="5 7"/>
<evidence type="ECO:0000256" key="5">
    <source>
        <dbReference type="ARBA" id="ARBA00013198"/>
    </source>
</evidence>
<evidence type="ECO:0000256" key="1">
    <source>
        <dbReference type="ARBA" id="ARBA00000832"/>
    </source>
</evidence>
<comment type="pathway">
    <text evidence="3 7">Carbohydrate degradation; pentose phosphate pathway; D-ribulose 5-phosphate from D-glucose 6-phosphate (oxidative stage): step 2/3.</text>
</comment>
<dbReference type="InterPro" id="IPR037171">
    <property type="entry name" value="NagB/RpiA_transferase-like"/>
</dbReference>
<dbReference type="UniPathway" id="UPA00115">
    <property type="reaction ID" value="UER00409"/>
</dbReference>
<keyword evidence="7 9" id="KW-0378">Hydrolase</keyword>
<dbReference type="RefSeq" id="WP_156217167.1">
    <property type="nucleotide sequence ID" value="NZ_WOFH01000005.1"/>
</dbReference>
<dbReference type="PANTHER" id="PTHR11054">
    <property type="entry name" value="6-PHOSPHOGLUCONOLACTONASE"/>
    <property type="match status" value="1"/>
</dbReference>
<reference evidence="9 10" key="1">
    <citation type="submission" date="2019-11" db="EMBL/GenBank/DDBJ databases">
        <authorList>
            <person name="Cao P."/>
        </authorList>
    </citation>
    <scope>NUCLEOTIDE SEQUENCE [LARGE SCALE GENOMIC DNA]</scope>
    <source>
        <strain evidence="9 10">NEAU-AAG5</strain>
    </source>
</reference>
<dbReference type="NCBIfam" id="TIGR01198">
    <property type="entry name" value="pgl"/>
    <property type="match status" value="1"/>
</dbReference>
<evidence type="ECO:0000259" key="8">
    <source>
        <dbReference type="Pfam" id="PF01182"/>
    </source>
</evidence>
<dbReference type="Pfam" id="PF01182">
    <property type="entry name" value="Glucosamine_iso"/>
    <property type="match status" value="1"/>
</dbReference>
<dbReference type="Proteomes" id="UP000432015">
    <property type="component" value="Unassembled WGS sequence"/>
</dbReference>
<proteinExistence type="inferred from homology"/>
<evidence type="ECO:0000313" key="10">
    <source>
        <dbReference type="Proteomes" id="UP000432015"/>
    </source>
</evidence>
<name>A0A7K1L0M5_9ACTN</name>
<dbReference type="GO" id="GO:0005975">
    <property type="term" value="P:carbohydrate metabolic process"/>
    <property type="evidence" value="ECO:0007669"/>
    <property type="project" value="UniProtKB-UniRule"/>
</dbReference>
<dbReference type="AlphaFoldDB" id="A0A7K1L0M5"/>
<dbReference type="InterPro" id="IPR006148">
    <property type="entry name" value="Glc/Gal-6P_isomerase"/>
</dbReference>
<comment type="catalytic activity">
    <reaction evidence="1 7">
        <text>6-phospho-D-glucono-1,5-lactone + H2O = 6-phospho-D-gluconate + H(+)</text>
        <dbReference type="Rhea" id="RHEA:12556"/>
        <dbReference type="ChEBI" id="CHEBI:15377"/>
        <dbReference type="ChEBI" id="CHEBI:15378"/>
        <dbReference type="ChEBI" id="CHEBI:57955"/>
        <dbReference type="ChEBI" id="CHEBI:58759"/>
        <dbReference type="EC" id="3.1.1.31"/>
    </reaction>
</comment>
<feature type="domain" description="Glucosamine/galactosamine-6-phosphate isomerase" evidence="8">
    <location>
        <begin position="8"/>
        <end position="221"/>
    </location>
</feature>
<dbReference type="GO" id="GO:0006098">
    <property type="term" value="P:pentose-phosphate shunt"/>
    <property type="evidence" value="ECO:0007669"/>
    <property type="project" value="UniProtKB-UniPathway"/>
</dbReference>
<comment type="similarity">
    <text evidence="4 7">Belongs to the glucosamine/galactosamine-6-phosphate isomerase family. 6-phosphogluconolactonase subfamily.</text>
</comment>
<protein>
    <recommendedName>
        <fullName evidence="6 7">6-phosphogluconolactonase</fullName>
        <shortName evidence="7">6PGL</shortName>
        <ecNumber evidence="5 7">3.1.1.31</ecNumber>
    </recommendedName>
</protein>
<dbReference type="EMBL" id="WOFH01000005">
    <property type="protein sequence ID" value="MUN37984.1"/>
    <property type="molecule type" value="Genomic_DNA"/>
</dbReference>
<dbReference type="GO" id="GO:0017057">
    <property type="term" value="F:6-phosphogluconolactonase activity"/>
    <property type="evidence" value="ECO:0007669"/>
    <property type="project" value="UniProtKB-UniRule"/>
</dbReference>
<evidence type="ECO:0000256" key="3">
    <source>
        <dbReference type="ARBA" id="ARBA00004961"/>
    </source>
</evidence>
<dbReference type="CDD" id="cd01400">
    <property type="entry name" value="6PGL"/>
    <property type="match status" value="1"/>
</dbReference>
<comment type="caution">
    <text evidence="9">The sequence shown here is derived from an EMBL/GenBank/DDBJ whole genome shotgun (WGS) entry which is preliminary data.</text>
</comment>
<dbReference type="PANTHER" id="PTHR11054:SF0">
    <property type="entry name" value="6-PHOSPHOGLUCONOLACTONASE"/>
    <property type="match status" value="1"/>
</dbReference>
<dbReference type="SUPFAM" id="SSF100950">
    <property type="entry name" value="NagB/RpiA/CoA transferase-like"/>
    <property type="match status" value="1"/>
</dbReference>
<keyword evidence="10" id="KW-1185">Reference proteome</keyword>
<comment type="function">
    <text evidence="2 7">Hydrolysis of 6-phosphogluconolactone to 6-phosphogluconate.</text>
</comment>
<organism evidence="9 10">
    <name type="scientific">Actinomadura litoris</name>
    <dbReference type="NCBI Taxonomy" id="2678616"/>
    <lineage>
        <taxon>Bacteria</taxon>
        <taxon>Bacillati</taxon>
        <taxon>Actinomycetota</taxon>
        <taxon>Actinomycetes</taxon>
        <taxon>Streptosporangiales</taxon>
        <taxon>Thermomonosporaceae</taxon>
        <taxon>Actinomadura</taxon>
    </lineage>
</organism>